<feature type="region of interest" description="Disordered" evidence="2">
    <location>
        <begin position="74"/>
        <end position="98"/>
    </location>
</feature>
<dbReference type="SUPFAM" id="SSF63817">
    <property type="entry name" value="Sortase"/>
    <property type="match status" value="1"/>
</dbReference>
<reference evidence="4" key="1">
    <citation type="journal article" date="2019" name="Int. J. Syst. Evol. Microbiol.">
        <title>The Global Catalogue of Microorganisms (GCM) 10K type strain sequencing project: providing services to taxonomists for standard genome sequencing and annotation.</title>
        <authorList>
            <consortium name="The Broad Institute Genomics Platform"/>
            <consortium name="The Broad Institute Genome Sequencing Center for Infectious Disease"/>
            <person name="Wu L."/>
            <person name="Ma J."/>
        </authorList>
    </citation>
    <scope>NUCLEOTIDE SEQUENCE [LARGE SCALE GENOMIC DNA]</scope>
    <source>
        <strain evidence="4">KCTC 33676</strain>
    </source>
</reference>
<name>A0ABW5R6H0_9BACL</name>
<dbReference type="InterPro" id="IPR023365">
    <property type="entry name" value="Sortase_dom-sf"/>
</dbReference>
<comment type="caution">
    <text evidence="3">The sequence shown here is derived from an EMBL/GenBank/DDBJ whole genome shotgun (WGS) entry which is preliminary data.</text>
</comment>
<protein>
    <submittedName>
        <fullName evidence="3">Class F sortase</fullName>
    </submittedName>
</protein>
<evidence type="ECO:0000256" key="1">
    <source>
        <dbReference type="ARBA" id="ARBA00022801"/>
    </source>
</evidence>
<dbReference type="InterPro" id="IPR042001">
    <property type="entry name" value="Sortase_F"/>
</dbReference>
<accession>A0ABW5R6H0</accession>
<dbReference type="Proteomes" id="UP001597497">
    <property type="component" value="Unassembled WGS sequence"/>
</dbReference>
<keyword evidence="1" id="KW-0378">Hydrolase</keyword>
<proteinExistence type="predicted"/>
<evidence type="ECO:0000313" key="3">
    <source>
        <dbReference type="EMBL" id="MFD2670612.1"/>
    </source>
</evidence>
<feature type="compositionally biased region" description="Polar residues" evidence="2">
    <location>
        <begin position="37"/>
        <end position="58"/>
    </location>
</feature>
<sequence length="250" mass="26965">MASNHKLGYFIGITGLLIGAALLLFSLASRAGEVQGPVQSSESPPVERQQGTGQREMTEMIDSTDSAELGELGEKGQEPALPETSVSPSAPRNTKRTQPVALQGIEPTRLSIPAIEVDTDIVPVGINDKGEMDVPPTSEQVGWFEYGAKPGESGSAVLDGHVDHKDGPAVFFDLKKLEAGDEIFVYDASGQSRSFVVDRVVAYPYDEAPLEEIFGWSSQSRLHLITCTGTYSKKTDNHDQRLVVYATLKS</sequence>
<gene>
    <name evidence="3" type="ORF">ACFSUC_03180</name>
</gene>
<feature type="region of interest" description="Disordered" evidence="2">
    <location>
        <begin position="35"/>
        <end position="58"/>
    </location>
</feature>
<evidence type="ECO:0000256" key="2">
    <source>
        <dbReference type="SAM" id="MobiDB-lite"/>
    </source>
</evidence>
<organism evidence="3 4">
    <name type="scientific">Marinicrinis sediminis</name>
    <dbReference type="NCBI Taxonomy" id="1652465"/>
    <lineage>
        <taxon>Bacteria</taxon>
        <taxon>Bacillati</taxon>
        <taxon>Bacillota</taxon>
        <taxon>Bacilli</taxon>
        <taxon>Bacillales</taxon>
        <taxon>Paenibacillaceae</taxon>
    </lineage>
</organism>
<dbReference type="EMBL" id="JBHUMM010000005">
    <property type="protein sequence ID" value="MFD2670612.1"/>
    <property type="molecule type" value="Genomic_DNA"/>
</dbReference>
<evidence type="ECO:0000313" key="4">
    <source>
        <dbReference type="Proteomes" id="UP001597497"/>
    </source>
</evidence>
<dbReference type="Pfam" id="PF04203">
    <property type="entry name" value="Sortase"/>
    <property type="match status" value="1"/>
</dbReference>
<dbReference type="RefSeq" id="WP_379928020.1">
    <property type="nucleotide sequence ID" value="NZ_JBHUMM010000005.1"/>
</dbReference>
<dbReference type="InterPro" id="IPR005754">
    <property type="entry name" value="Sortase"/>
</dbReference>
<keyword evidence="4" id="KW-1185">Reference proteome</keyword>
<dbReference type="CDD" id="cd05829">
    <property type="entry name" value="Sortase_F"/>
    <property type="match status" value="1"/>
</dbReference>
<dbReference type="Gene3D" id="2.40.260.10">
    <property type="entry name" value="Sortase"/>
    <property type="match status" value="1"/>
</dbReference>